<dbReference type="InterPro" id="IPR000748">
    <property type="entry name" value="PsdUridine_synth_RsuA/RluB/E/F"/>
</dbReference>
<keyword evidence="3 5" id="KW-0413">Isomerase</keyword>
<dbReference type="InterPro" id="IPR018496">
    <property type="entry name" value="PsdUridine_synth_RsuA/RluB_CS"/>
</dbReference>
<evidence type="ECO:0000256" key="4">
    <source>
        <dbReference type="PROSITE-ProRule" id="PRU00182"/>
    </source>
</evidence>
<feature type="compositionally biased region" description="Low complexity" evidence="6">
    <location>
        <begin position="412"/>
        <end position="423"/>
    </location>
</feature>
<dbReference type="Proteomes" id="UP000019678">
    <property type="component" value="Unassembled WGS sequence"/>
</dbReference>
<dbReference type="InterPro" id="IPR050343">
    <property type="entry name" value="RsuA_PseudoU_synthase"/>
</dbReference>
<dbReference type="NCBIfam" id="TIGR00093">
    <property type="entry name" value="pseudouridine synthase"/>
    <property type="match status" value="1"/>
</dbReference>
<dbReference type="SUPFAM" id="SSF55174">
    <property type="entry name" value="Alpha-L RNA-binding motif"/>
    <property type="match status" value="1"/>
</dbReference>
<dbReference type="CDD" id="cd00165">
    <property type="entry name" value="S4"/>
    <property type="match status" value="1"/>
</dbReference>
<evidence type="ECO:0000313" key="9">
    <source>
        <dbReference type="Proteomes" id="UP000019678"/>
    </source>
</evidence>
<dbReference type="PROSITE" id="PS50889">
    <property type="entry name" value="S4"/>
    <property type="match status" value="1"/>
</dbReference>
<dbReference type="Gene3D" id="3.30.70.580">
    <property type="entry name" value="Pseudouridine synthase I, catalytic domain, N-terminal subdomain"/>
    <property type="match status" value="1"/>
</dbReference>
<keyword evidence="9" id="KW-1185">Reference proteome</keyword>
<reference evidence="8 9" key="1">
    <citation type="submission" date="2013-05" db="EMBL/GenBank/DDBJ databases">
        <title>Genome assembly of Chondromyces apiculatus DSM 436.</title>
        <authorList>
            <person name="Sharma G."/>
            <person name="Khatri I."/>
            <person name="Kaur C."/>
            <person name="Mayilraj S."/>
            <person name="Subramanian S."/>
        </authorList>
    </citation>
    <scope>NUCLEOTIDE SEQUENCE [LARGE SCALE GENOMIC DNA]</scope>
    <source>
        <strain evidence="8 9">DSM 436</strain>
    </source>
</reference>
<evidence type="ECO:0000256" key="3">
    <source>
        <dbReference type="ARBA" id="ARBA00023235"/>
    </source>
</evidence>
<dbReference type="Gene3D" id="3.30.70.1560">
    <property type="entry name" value="Alpha-L RNA-binding motif"/>
    <property type="match status" value="1"/>
</dbReference>
<gene>
    <name evidence="8" type="ORF">CAP_6495</name>
</gene>
<dbReference type="PROSITE" id="PS01149">
    <property type="entry name" value="PSI_RSU"/>
    <property type="match status" value="1"/>
</dbReference>
<evidence type="ECO:0000256" key="1">
    <source>
        <dbReference type="ARBA" id="ARBA00008348"/>
    </source>
</evidence>
<dbReference type="PANTHER" id="PTHR47683:SF2">
    <property type="entry name" value="RNA-BINDING S4 DOMAIN-CONTAINING PROTEIN"/>
    <property type="match status" value="1"/>
</dbReference>
<dbReference type="InterPro" id="IPR020094">
    <property type="entry name" value="TruA/RsuA/RluB/E/F_N"/>
</dbReference>
<dbReference type="FunFam" id="3.30.70.1560:FF:000001">
    <property type="entry name" value="Pseudouridine synthase"/>
    <property type="match status" value="1"/>
</dbReference>
<dbReference type="GO" id="GO:0003723">
    <property type="term" value="F:RNA binding"/>
    <property type="evidence" value="ECO:0007669"/>
    <property type="project" value="UniProtKB-KW"/>
</dbReference>
<dbReference type="Pfam" id="PF01479">
    <property type="entry name" value="S4"/>
    <property type="match status" value="1"/>
</dbReference>
<dbReference type="EMBL" id="ASRX01000055">
    <property type="protein sequence ID" value="EYF02760.1"/>
    <property type="molecule type" value="Genomic_DNA"/>
</dbReference>
<dbReference type="GO" id="GO:0120159">
    <property type="term" value="F:rRNA pseudouridine synthase activity"/>
    <property type="evidence" value="ECO:0007669"/>
    <property type="project" value="UniProtKB-ARBA"/>
</dbReference>
<organism evidence="8 9">
    <name type="scientific">Chondromyces apiculatus DSM 436</name>
    <dbReference type="NCBI Taxonomy" id="1192034"/>
    <lineage>
        <taxon>Bacteria</taxon>
        <taxon>Pseudomonadati</taxon>
        <taxon>Myxococcota</taxon>
        <taxon>Polyangia</taxon>
        <taxon>Polyangiales</taxon>
        <taxon>Polyangiaceae</taxon>
        <taxon>Chondromyces</taxon>
    </lineage>
</organism>
<dbReference type="InterPro" id="IPR020103">
    <property type="entry name" value="PsdUridine_synth_cat_dom_sf"/>
</dbReference>
<keyword evidence="2 4" id="KW-0694">RNA-binding</keyword>
<dbReference type="Gene3D" id="3.10.290.10">
    <property type="entry name" value="RNA-binding S4 domain"/>
    <property type="match status" value="1"/>
</dbReference>
<dbReference type="GO" id="GO:0005829">
    <property type="term" value="C:cytosol"/>
    <property type="evidence" value="ECO:0007669"/>
    <property type="project" value="UniProtKB-ARBA"/>
</dbReference>
<dbReference type="InterPro" id="IPR036986">
    <property type="entry name" value="S4_RNA-bd_sf"/>
</dbReference>
<accession>A0A017T1N4</accession>
<dbReference type="InterPro" id="IPR006145">
    <property type="entry name" value="PsdUridine_synth_RsuA/RluA"/>
</dbReference>
<comment type="similarity">
    <text evidence="1 5">Belongs to the pseudouridine synthase RsuA family.</text>
</comment>
<dbReference type="GO" id="GO:0000455">
    <property type="term" value="P:enzyme-directed rRNA pseudouridine synthesis"/>
    <property type="evidence" value="ECO:0007669"/>
    <property type="project" value="UniProtKB-ARBA"/>
</dbReference>
<evidence type="ECO:0000256" key="6">
    <source>
        <dbReference type="SAM" id="MobiDB-lite"/>
    </source>
</evidence>
<dbReference type="InterPro" id="IPR002942">
    <property type="entry name" value="S4_RNA-bd"/>
</dbReference>
<comment type="caution">
    <text evidence="8">The sequence shown here is derived from an EMBL/GenBank/DDBJ whole genome shotgun (WGS) entry which is preliminary data.</text>
</comment>
<dbReference type="Pfam" id="PF00849">
    <property type="entry name" value="PseudoU_synth_2"/>
    <property type="match status" value="1"/>
</dbReference>
<evidence type="ECO:0000256" key="5">
    <source>
        <dbReference type="RuleBase" id="RU003887"/>
    </source>
</evidence>
<feature type="compositionally biased region" description="Basic and acidic residues" evidence="6">
    <location>
        <begin position="399"/>
        <end position="409"/>
    </location>
</feature>
<proteinExistence type="inferred from homology"/>
<dbReference type="EC" id="5.4.99.-" evidence="5"/>
<dbReference type="SMART" id="SM00363">
    <property type="entry name" value="S4"/>
    <property type="match status" value="1"/>
</dbReference>
<evidence type="ECO:0000259" key="7">
    <source>
        <dbReference type="SMART" id="SM00363"/>
    </source>
</evidence>
<dbReference type="AlphaFoldDB" id="A0A017T1N4"/>
<dbReference type="RefSeq" id="WP_081865382.1">
    <property type="nucleotide sequence ID" value="NZ_ASRX01000055.1"/>
</dbReference>
<feature type="domain" description="RNA-binding S4" evidence="7">
    <location>
        <begin position="3"/>
        <end position="62"/>
    </location>
</feature>
<feature type="region of interest" description="Disordered" evidence="6">
    <location>
        <begin position="248"/>
        <end position="449"/>
    </location>
</feature>
<dbReference type="CDD" id="cd02870">
    <property type="entry name" value="PseudoU_synth_RsuA_like"/>
    <property type="match status" value="1"/>
</dbReference>
<sequence length="449" mass="48856">MEERLQKIIARAGIASRRAAEALILEGRVRINGRVITELGQKADPGRDRVELDGKRLAPEQPAYIVLHKPRDVVSTVRDPEGRPTVAGLVKDIGVRLYPVGRLDYATSGVLLMTNDGEFANALLHPRGGVPKTYVAKIRGVMSEEDLLPWRKGVQLEDGLTLPAEARILRHEPDRTWIELTIREGRNQQIRRMGDATGWPVLRLARLAFSEITSEGLRPGQWRHLSPDELLEMRKQFGVPKRIRGAMMTPGVQGKTTTARDIAGGRKRHEHEHSAPAAGRGPRASTSRRPAESSPMEGSHTAGRRHAGAPAWEGDRRSAGHRPASAPAVEGDRRGPGRRPASAPAVEGDRRGPGRRPASAPAVEGDRRGPGRRPASAPAVEGDRRGAGRRPASTPTAPRSRDAAEERPPRQPSSVRRPSPSSPAGARVTQGRSDERAPAGSRRAPRRSR</sequence>
<protein>
    <recommendedName>
        <fullName evidence="5">Pseudouridine synthase</fullName>
        <ecNumber evidence="5">5.4.99.-</ecNumber>
    </recommendedName>
</protein>
<dbReference type="InterPro" id="IPR042092">
    <property type="entry name" value="PsdUridine_s_RsuA/RluB/E/F_cat"/>
</dbReference>
<dbReference type="STRING" id="1192034.CAP_6495"/>
<dbReference type="eggNOG" id="COG1187">
    <property type="taxonomic scope" value="Bacteria"/>
</dbReference>
<dbReference type="FunFam" id="3.10.290.10:FF:000003">
    <property type="entry name" value="Pseudouridine synthase"/>
    <property type="match status" value="1"/>
</dbReference>
<name>A0A017T1N4_9BACT</name>
<dbReference type="SUPFAM" id="SSF55120">
    <property type="entry name" value="Pseudouridine synthase"/>
    <property type="match status" value="1"/>
</dbReference>
<evidence type="ECO:0000313" key="8">
    <source>
        <dbReference type="EMBL" id="EYF02760.1"/>
    </source>
</evidence>
<dbReference type="PANTHER" id="PTHR47683">
    <property type="entry name" value="PSEUDOURIDINE SYNTHASE FAMILY PROTEIN-RELATED"/>
    <property type="match status" value="1"/>
</dbReference>
<evidence type="ECO:0000256" key="2">
    <source>
        <dbReference type="ARBA" id="ARBA00022884"/>
    </source>
</evidence>